<comment type="similarity">
    <text evidence="1">Belongs to the peptidase M16 family.</text>
</comment>
<dbReference type="SUPFAM" id="SSF63411">
    <property type="entry name" value="LuxS/MPP-like metallohydrolase"/>
    <property type="match status" value="2"/>
</dbReference>
<protein>
    <submittedName>
        <fullName evidence="4">Insulinase family protein</fullName>
    </submittedName>
</protein>
<evidence type="ECO:0000256" key="1">
    <source>
        <dbReference type="ARBA" id="ARBA00007261"/>
    </source>
</evidence>
<dbReference type="Gene3D" id="3.30.830.10">
    <property type="entry name" value="Metalloenzyme, LuxS/M16 peptidase-like"/>
    <property type="match status" value="2"/>
</dbReference>
<dbReference type="PANTHER" id="PTHR11851">
    <property type="entry name" value="METALLOPROTEASE"/>
    <property type="match status" value="1"/>
</dbReference>
<evidence type="ECO:0000259" key="2">
    <source>
        <dbReference type="Pfam" id="PF00675"/>
    </source>
</evidence>
<evidence type="ECO:0000313" key="5">
    <source>
        <dbReference type="Proteomes" id="UP000798046"/>
    </source>
</evidence>
<evidence type="ECO:0000313" key="4">
    <source>
        <dbReference type="EMBL" id="KAB0671458.1"/>
    </source>
</evidence>
<feature type="domain" description="Peptidase M16 N-terminal" evidence="2">
    <location>
        <begin position="14"/>
        <end position="161"/>
    </location>
</feature>
<dbReference type="PANTHER" id="PTHR11851:SF49">
    <property type="entry name" value="MITOCHONDRIAL-PROCESSING PEPTIDASE SUBUNIT ALPHA"/>
    <property type="match status" value="1"/>
</dbReference>
<dbReference type="InterPro" id="IPR007863">
    <property type="entry name" value="Peptidase_M16_C"/>
</dbReference>
<dbReference type="Pfam" id="PF00675">
    <property type="entry name" value="Peptidase_M16"/>
    <property type="match status" value="1"/>
</dbReference>
<dbReference type="Proteomes" id="UP000798046">
    <property type="component" value="Unassembled WGS sequence"/>
</dbReference>
<accession>A0ABQ6TQZ2</accession>
<dbReference type="Pfam" id="PF05193">
    <property type="entry name" value="Peptidase_M16_C"/>
    <property type="match status" value="1"/>
</dbReference>
<feature type="domain" description="Peptidase M16 C-terminal" evidence="3">
    <location>
        <begin position="169"/>
        <end position="342"/>
    </location>
</feature>
<dbReference type="InterPro" id="IPR011249">
    <property type="entry name" value="Metalloenz_LuxS/M16"/>
</dbReference>
<gene>
    <name evidence="4" type="ORF">F6V30_02440</name>
</gene>
<dbReference type="InterPro" id="IPR011765">
    <property type="entry name" value="Pept_M16_N"/>
</dbReference>
<sequence length="434" mass="48168">MIRPFLHTLSNGLRVVCVEMPHLHAAELAIYVKVGGRNDPPGREGLSHFLEHILFRGTADYASSLAIETAFEAVGGAPNAATDAESTCYYSRVHPDHVRHGLEIFASMLLRPLLEGIEVEQRIIAEEAREDLNERGDEVNPDTITSRLLWPRHPLGMPTIGTLESIAAIDRADLAAHLQRYYVPTSAVVVVAGPVRSREVFAAAGEVFGAWGGATAPPTPMVTKRNTTPQIRFVRDSDSQVNLQLSFLGFPRNDRHFMAVRLLRRILAGGGSSRLHLRLREELGIVYSVEGAVGAYDETGCLTFDLSTAPANLPQAIEVTLDELRRMADAPMTTAELDRFRQSYIFDLEYSRDSAYEMGVRYGWGELVGVKRSIEEDQEEARRITAEMLQETARALFAPQNLNLVVVGPYKTGMKKTARGLIERYAERFTPLIP</sequence>
<dbReference type="RefSeq" id="WP_151154917.1">
    <property type="nucleotide sequence ID" value="NZ_VZRA01000001.1"/>
</dbReference>
<evidence type="ECO:0000259" key="3">
    <source>
        <dbReference type="Pfam" id="PF05193"/>
    </source>
</evidence>
<reference evidence="4 5" key="1">
    <citation type="journal article" date="2020" name="Microorganisms">
        <title>Description of Three Novel Members in the Family Geobacteraceae, Oryzomonas japonicum gen. nov., sp. nov., Oryzomonas sagensis sp. nov., and Oryzomonas ruber sp. nov.</title>
        <authorList>
            <person name="Xu Z."/>
            <person name="Masuda Y."/>
            <person name="Hayakawa C."/>
            <person name="Ushijima N."/>
            <person name="Kawano K."/>
            <person name="Shiratori Y."/>
            <person name="Senoo K."/>
            <person name="Itoh H."/>
        </authorList>
    </citation>
    <scope>NUCLEOTIDE SEQUENCE [LARGE SCALE GENOMIC DNA]</scope>
    <source>
        <strain evidence="4 5">Red100</strain>
    </source>
</reference>
<comment type="caution">
    <text evidence="4">The sequence shown here is derived from an EMBL/GenBank/DDBJ whole genome shotgun (WGS) entry which is preliminary data.</text>
</comment>
<dbReference type="EMBL" id="VZRA01000001">
    <property type="protein sequence ID" value="KAB0671458.1"/>
    <property type="molecule type" value="Genomic_DNA"/>
</dbReference>
<keyword evidence="5" id="KW-1185">Reference proteome</keyword>
<organism evidence="4 5">
    <name type="scientific">Oryzomonas sagensis</name>
    <dbReference type="NCBI Taxonomy" id="2603857"/>
    <lineage>
        <taxon>Bacteria</taxon>
        <taxon>Pseudomonadati</taxon>
        <taxon>Thermodesulfobacteriota</taxon>
        <taxon>Desulfuromonadia</taxon>
        <taxon>Geobacterales</taxon>
        <taxon>Geobacteraceae</taxon>
        <taxon>Oryzomonas</taxon>
    </lineage>
</organism>
<dbReference type="InterPro" id="IPR050361">
    <property type="entry name" value="MPP/UQCRC_Complex"/>
</dbReference>
<name>A0ABQ6TQZ2_9BACT</name>
<proteinExistence type="inferred from homology"/>